<dbReference type="CDD" id="cd19543">
    <property type="entry name" value="DCL_NRPS"/>
    <property type="match status" value="1"/>
</dbReference>
<dbReference type="Gene3D" id="1.10.1200.10">
    <property type="entry name" value="ACP-like"/>
    <property type="match status" value="2"/>
</dbReference>
<dbReference type="NCBIfam" id="NF003417">
    <property type="entry name" value="PRK04813.1"/>
    <property type="match status" value="3"/>
</dbReference>
<evidence type="ECO:0000256" key="2">
    <source>
        <dbReference type="ARBA" id="ARBA00006432"/>
    </source>
</evidence>
<dbReference type="Gene3D" id="2.30.38.10">
    <property type="entry name" value="Luciferase, Domain 3"/>
    <property type="match status" value="2"/>
</dbReference>
<dbReference type="InterPro" id="IPR001242">
    <property type="entry name" value="Condensation_dom"/>
</dbReference>
<comment type="caution">
    <text evidence="6">The sequence shown here is derived from an EMBL/GenBank/DDBJ whole genome shotgun (WGS) entry which is preliminary data.</text>
</comment>
<dbReference type="PANTHER" id="PTHR45527:SF1">
    <property type="entry name" value="FATTY ACID SYNTHASE"/>
    <property type="match status" value="1"/>
</dbReference>
<gene>
    <name evidence="6" type="ORF">GCM10018772_39350</name>
</gene>
<dbReference type="Pfam" id="PF00975">
    <property type="entry name" value="Thioesterase"/>
    <property type="match status" value="1"/>
</dbReference>
<dbReference type="InterPro" id="IPR020845">
    <property type="entry name" value="AMP-binding_CS"/>
</dbReference>
<dbReference type="InterPro" id="IPR001031">
    <property type="entry name" value="Thioesterase"/>
</dbReference>
<accession>A0A919AJI7</accession>
<dbReference type="Gene3D" id="3.30.559.10">
    <property type="entry name" value="Chloramphenicol acetyltransferase-like domain"/>
    <property type="match status" value="4"/>
</dbReference>
<keyword evidence="7" id="KW-1185">Reference proteome</keyword>
<evidence type="ECO:0000256" key="1">
    <source>
        <dbReference type="ARBA" id="ARBA00001957"/>
    </source>
</evidence>
<dbReference type="SMART" id="SM00823">
    <property type="entry name" value="PKS_PP"/>
    <property type="match status" value="3"/>
</dbReference>
<dbReference type="PROSITE" id="PS00455">
    <property type="entry name" value="AMP_BINDING"/>
    <property type="match status" value="1"/>
</dbReference>
<dbReference type="Gene3D" id="3.30.559.30">
    <property type="entry name" value="Nonribosomal peptide synthetase, condensation domain"/>
    <property type="match status" value="4"/>
</dbReference>
<dbReference type="EMBL" id="BNBI01000008">
    <property type="protein sequence ID" value="GHF10480.1"/>
    <property type="molecule type" value="Genomic_DNA"/>
</dbReference>
<dbReference type="Gene3D" id="3.40.50.1820">
    <property type="entry name" value="alpha/beta hydrolase"/>
    <property type="match status" value="1"/>
</dbReference>
<dbReference type="GO" id="GO:0044550">
    <property type="term" value="P:secondary metabolite biosynthetic process"/>
    <property type="evidence" value="ECO:0007669"/>
    <property type="project" value="UniProtKB-ARBA"/>
</dbReference>
<reference evidence="6" key="2">
    <citation type="submission" date="2020-09" db="EMBL/GenBank/DDBJ databases">
        <authorList>
            <person name="Sun Q."/>
            <person name="Ohkuma M."/>
        </authorList>
    </citation>
    <scope>NUCLEOTIDE SEQUENCE</scope>
    <source>
        <strain evidence="6">JCM 4477</strain>
    </source>
</reference>
<comment type="cofactor">
    <cofactor evidence="1">
        <name>pantetheine 4'-phosphate</name>
        <dbReference type="ChEBI" id="CHEBI:47942"/>
    </cofactor>
</comment>
<dbReference type="FunFam" id="1.10.1200.10:FF:000016">
    <property type="entry name" value="Non-ribosomal peptide synthase"/>
    <property type="match status" value="1"/>
</dbReference>
<keyword evidence="4" id="KW-0597">Phosphoprotein</keyword>
<dbReference type="Pfam" id="PF00501">
    <property type="entry name" value="AMP-binding"/>
    <property type="match status" value="3"/>
</dbReference>
<dbReference type="FunFam" id="3.40.50.980:FF:000001">
    <property type="entry name" value="Non-ribosomal peptide synthetase"/>
    <property type="match status" value="2"/>
</dbReference>
<dbReference type="GO" id="GO:0072330">
    <property type="term" value="P:monocarboxylic acid biosynthetic process"/>
    <property type="evidence" value="ECO:0007669"/>
    <property type="project" value="UniProtKB-ARBA"/>
</dbReference>
<proteinExistence type="inferred from homology"/>
<feature type="domain" description="Carrier" evidence="5">
    <location>
        <begin position="2496"/>
        <end position="2571"/>
    </location>
</feature>
<dbReference type="NCBIfam" id="TIGR01733">
    <property type="entry name" value="AA-adenyl-dom"/>
    <property type="match status" value="2"/>
</dbReference>
<dbReference type="InterPro" id="IPR000873">
    <property type="entry name" value="AMP-dep_synth/lig_dom"/>
</dbReference>
<evidence type="ECO:0000313" key="7">
    <source>
        <dbReference type="Proteomes" id="UP000630718"/>
    </source>
</evidence>
<dbReference type="InterPro" id="IPR020806">
    <property type="entry name" value="PKS_PP-bd"/>
</dbReference>
<dbReference type="CDD" id="cd05930">
    <property type="entry name" value="A_NRPS"/>
    <property type="match status" value="1"/>
</dbReference>
<dbReference type="PROSITE" id="PS50075">
    <property type="entry name" value="CARRIER"/>
    <property type="match status" value="3"/>
</dbReference>
<evidence type="ECO:0000256" key="3">
    <source>
        <dbReference type="ARBA" id="ARBA00022450"/>
    </source>
</evidence>
<name>A0A919AJI7_9ACTN</name>
<dbReference type="InterPro" id="IPR010071">
    <property type="entry name" value="AA_adenyl_dom"/>
</dbReference>
<dbReference type="Gene3D" id="3.30.300.30">
    <property type="match status" value="3"/>
</dbReference>
<dbReference type="GO" id="GO:0008610">
    <property type="term" value="P:lipid biosynthetic process"/>
    <property type="evidence" value="ECO:0007669"/>
    <property type="project" value="UniProtKB-ARBA"/>
</dbReference>
<dbReference type="InterPro" id="IPR029058">
    <property type="entry name" value="AB_hydrolase_fold"/>
</dbReference>
<dbReference type="FunFam" id="1.10.1200.10:FF:000005">
    <property type="entry name" value="Nonribosomal peptide synthetase 1"/>
    <property type="match status" value="1"/>
</dbReference>
<organism evidence="6 7">
    <name type="scientific">Streptomyces fumanus</name>
    <dbReference type="NCBI Taxonomy" id="67302"/>
    <lineage>
        <taxon>Bacteria</taxon>
        <taxon>Bacillati</taxon>
        <taxon>Actinomycetota</taxon>
        <taxon>Actinomycetes</taxon>
        <taxon>Kitasatosporales</taxon>
        <taxon>Streptomycetaceae</taxon>
        <taxon>Streptomyces</taxon>
    </lineage>
</organism>
<evidence type="ECO:0000313" key="6">
    <source>
        <dbReference type="EMBL" id="GHF10480.1"/>
    </source>
</evidence>
<dbReference type="Pfam" id="PF00668">
    <property type="entry name" value="Condensation"/>
    <property type="match status" value="4"/>
</dbReference>
<dbReference type="GO" id="GO:0005829">
    <property type="term" value="C:cytosol"/>
    <property type="evidence" value="ECO:0007669"/>
    <property type="project" value="TreeGrafter"/>
</dbReference>
<dbReference type="GO" id="GO:0031177">
    <property type="term" value="F:phosphopantetheine binding"/>
    <property type="evidence" value="ECO:0007669"/>
    <property type="project" value="InterPro"/>
</dbReference>
<dbReference type="InterPro" id="IPR009081">
    <property type="entry name" value="PP-bd_ACP"/>
</dbReference>
<dbReference type="InterPro" id="IPR025110">
    <property type="entry name" value="AMP-bd_C"/>
</dbReference>
<protein>
    <recommendedName>
        <fullName evidence="5">Carrier domain-containing protein</fullName>
    </recommendedName>
</protein>
<dbReference type="SUPFAM" id="SSF52777">
    <property type="entry name" value="CoA-dependent acyltransferases"/>
    <property type="match status" value="8"/>
</dbReference>
<dbReference type="GO" id="GO:0003824">
    <property type="term" value="F:catalytic activity"/>
    <property type="evidence" value="ECO:0007669"/>
    <property type="project" value="InterPro"/>
</dbReference>
<evidence type="ECO:0000259" key="5">
    <source>
        <dbReference type="PROSITE" id="PS50075"/>
    </source>
</evidence>
<reference evidence="6" key="1">
    <citation type="journal article" date="2014" name="Int. J. Syst. Evol. Microbiol.">
        <title>Complete genome sequence of Corynebacterium casei LMG S-19264T (=DSM 44701T), isolated from a smear-ripened cheese.</title>
        <authorList>
            <consortium name="US DOE Joint Genome Institute (JGI-PGF)"/>
            <person name="Walter F."/>
            <person name="Albersmeier A."/>
            <person name="Kalinowski J."/>
            <person name="Ruckert C."/>
        </authorList>
    </citation>
    <scope>NUCLEOTIDE SEQUENCE</scope>
    <source>
        <strain evidence="6">JCM 4477</strain>
    </source>
</reference>
<dbReference type="Gene3D" id="3.40.50.12780">
    <property type="entry name" value="N-terminal domain of ligase-like"/>
    <property type="match status" value="1"/>
</dbReference>
<dbReference type="FunFam" id="2.30.38.10:FF:000001">
    <property type="entry name" value="Non-ribosomal peptide synthetase PvdI"/>
    <property type="match status" value="1"/>
</dbReference>
<dbReference type="CDD" id="cd19540">
    <property type="entry name" value="LCL_NRPS-like"/>
    <property type="match status" value="2"/>
</dbReference>
<dbReference type="SUPFAM" id="SSF53474">
    <property type="entry name" value="alpha/beta-Hydrolases"/>
    <property type="match status" value="1"/>
</dbReference>
<feature type="domain" description="Carrier" evidence="5">
    <location>
        <begin position="1428"/>
        <end position="1503"/>
    </location>
</feature>
<dbReference type="Gene3D" id="3.40.50.980">
    <property type="match status" value="4"/>
</dbReference>
<dbReference type="Pfam" id="PF00550">
    <property type="entry name" value="PP-binding"/>
    <property type="match status" value="3"/>
</dbReference>
<dbReference type="RefSeq" id="WP_190205643.1">
    <property type="nucleotide sequence ID" value="NZ_BNBI01000008.1"/>
</dbReference>
<sequence>MTQPETAVAGGEYDVRDVELTPAAHRLRDRAGALPGPAARLGGYLLVDAPEGTDLAALTAAVRALLDRHEALRLCLTEPFEGLLTAELRPAAAVPAELLVTEAAADADPAALAAAARDRLALDQGIALQVVLTGRRVLVLAHELAVDAASWRILVDDLLAGCRDAVAGRLPVAGEAPTAYRTWAAELAGQARAARRVRELPLWTEQLDADAQLLPDAVLDPARHTTGALRHLRQEVSVGTSAALLSALPAAFHAGPEDALLTALALACSAHRGEADAGRTAVLVELDGHPRERRAGDLDLGRTVGRCTSGFPVRADAAVPYVEDLAPGDPDLDDAVKRVKEQLRALPDGGCGYGPLRHLNPGTGQVLARRGTPQVRLRFDGELPAPVTAAADPATPAGQVVTVTVTVCDGRLIADWAYLPDLLPDGDALAAEWLRLLDLLAAHTATPGAGGRTPSDLTVGTLTQREIEHLEADLGPLQDVLSLSPLQKGMLFHAGLHKNELDVYHVQVLADLTGPLDPGRLRAAAAGLLDRHVNLRCCFRYSATGEQLQVVPESVELPWYETDMTGASEAELAEYAAADRERGVDLAVPPLMRFTLIRLAPDRHRLLWTFHHIVADGWSTPIVMRELLTGYREGPAGLPAPRPYQDYLTWLGDRDLPTAERAWRSAMANVTEGTLVAPHGEETPPVRPEHLFFDLPAELTGALTDFARRSDLTLGTVMHCCWALLIGRLTGSRDVVFGSVQSGRPAGLAGVDEMVGMFVNTLPVPVRLDPYRTFAEVAAEVQDQQMGLAEHQHLGLGDIQRLTGIRKLLDTSVTIQNYPMDLAELSAIVPGLAVDDIRADLSGEYSMALLVHPGARIRLQLAYRPDLFTPAAADRVAQRLIGLLGTVTGHADRPLGTLDALTDAERADLTGPWAGAIAERRVCDVPTLFAERVAAAPDAPALSWTGGTMSYAELDARAARTARELIACGAGPDTVVALVLPRTPELLVSLLAAQQAGAAYLPVDPQYPPDRIAFMLGDSRPAVVVTTTELAAALPAHDGETILVDDPARAARVAARPAGTVTDADRTRPLLPADAAYVIYTSGSTGRPKGVVVDHLGFTKMVFDLIERFDVAPGTRMLQFAPSSFDASIWEWSMALLGGGTLVLTDELSRLPGPELVDLIAAQRVNLLAFPPAVAAALPEGSTLPADLTMVVAGEACQKEVVTRWSDSVRMFNGYGPTETVLAATAAGPLHGPERPAIGRPLGAHRVYLLDSALRPVPAGVTGEIYVSGGLARGYLNRPGLTAARFVASPFDPAGERMYRTGDLGRWDPHGVLHYAGRVDDQVKLRGYRIELGEVEAALRDAPAVGDASVVLGADAGGARLVGYVVPVPGGELPDVDLVREHVSGALPDYMVPAALVALETLPLTPNGKVDRAALPEPGAVARPAGRTPRTPLEETLAFVFARVLGVDSVGIDDDFFVLGGHSLLATKVIARLRSMLNLEVPIRALFEAPTVAGLALRIGGAAAARPPLAAVPREDGAPGPLSFAQQRLWFLDRLQEEEAAGLYNVPIAIRLSTAADRPALRTALADVAARHEVLRTVYADVGGTAVQRVLDPLPELPVTVVPIAAGDLDEALAAQADTRIDLTGTPLRCVLYEVDGGEHVLLLVIHHIAFDGGSITPLVRDLCTAYEARTGGHAPEWTPLPVQYADYAVWQRDLLGDPEDPDSVSARQLDYWRKALKDIPEALDVATDYLRPATAEYAGEELPFEIPAPLHRELTRLAADLDASLFMVVQAAFAALLTQLGAGTDIPVGTPVAGRDDEALEDLIGFFVNTLVLRTDTSGDPTFAELVERVRETDLAAYAHQDLPFEHLVEALNPSRSLTRQPLFQYLLTLTSREDTTADAAELFGAVEPVPLRRAKFDLSLLLDQRFRDGEPDSMVGVLEYRTELYARATAQRTVDRFLALLAATAADPHAPLSFLCALPEAERAHLRALGSGPVTAEPYQGVVARVRAQAAARPEAPAVIDPDGTVTSYAALAGRASAVSRGLAGEGPVAVLTDRGAGHLAAVLGVLGAGRAYVPLDGTAGRDALLGTLLDCGAEHLVVDDAHRVLADDLLTELAADHGVLAEAVPLGQQTDDLADLAPDTDLPQALAYVVMTSGATGRPKAVAVHRAGMVDRLLARAEALRLTPADRVLHHAPVSSDTSVGQTLAPLLAGAAVQAAGPAAARGPRALFETVRAEGVTVLEVLPSLLSAALDAWESDGAGTDPGALRLLAVTGEALPRDLCDRWLTRFPHVPLLNRYGLAEYAGDVAHAVLRAPLPANRRVPVGRPARNTTLHVLGPDLRPVPTGVPGDLYVGGPGVGIGYPGLPAPTATAFVADPDAADGRRLHRTGDLVRWGADGHLEFLGRRHDQIQVRGFRVEPGEIEAALRALPYVREAAVRVTGDADGTRLSGYVVPVPGAPLPEPAVVRADLAAVLPDHMVPAAVVPLDALPLTADGKLDRAALSGAEPEAAGESRAPRTPMERLVCAVFADVLGRTGLGIDDDFFELGGHSLLAIYALGRLRAETGVGLPVRALFEARTPAALAALLPEAERTDRPPLRPAPPLAEGEHWPLSFAQRRLWFLNHMSEGGTGTYNVPKAVRYSGVPDPAAFEAALGDVVARHQVLHTVFPQDADGVPHQVPRPGFRPRLRVVDLPAAALAAELAREVDRGFDLETECPVRAVLYRLDDGESVSLTVFHHIALDGVSTGPLMRQFAEAYTARLAGRDPGWAPEPLQYTDFAVWQRDLFGSERDPDGPLSAQLAEWREVLADLPDELELPRDFPRPAVPGHTGDMVRFDLGADLHRALADLAQRHNSTLFMVLQAAVAALLTKLGAGTDIPLGSTVAGRDDEGLHEMVGFFVNTLVLRTDTGGDPSFAELLDRVRETDLAAYARQDVPFEFLVEELNPARSLARHPLFQVLVQFTADDGAPAADLPGLTSREEPLSTTRPKVDLAFDLFERRADGDPDGIAGVLVFSADLFTRASAEELTERLTGLLRAVADRPDERLGAITLLAPEERRRILVERNATRAAVPDALLPGLFAESVRHHPDRPALRCGTHALTYRQLDARAGALAAALLARGAGPETVIGVALPRVADLVVAALAVVRAGAAYLPLDPDHPAERIRYMLQDARPLLVITDAATSAELPDTDVARFLTQELDRPDAPAAPAPAEPAGLLPEHAAYTIYTSGSTGRPKGVTVPHGALRNLLADMRGRLAVEPGERFLATTTFGFDMANLELLVPLLSGAEVVLADRAAVRDAQALAALVTAERVDVMQATPSLWRALLDADPTALRGVRAITGGEAVSAPLAADLAAAARSVLNVYGPTETTIWSTSAALDPARTGAPPIGLPIANTRVYVLDTALRPVPDRVLGELYIAGDGLARGYHDRPGLTADQFTADPYGPPGSRMYRTGDLARWGRDGLLEYVGRRDHQVKIRGYRIELGEVETALRALPGVRDALVTVDGERARLLGYVVPEPGAAPDPAELRAALVAWLPEYLRPSVLTVLDAWPLTPNGKVDRSALPAPEAADTGRRGPETVLEELLCGVFAEVLGLPRVGVLDDFFDLGGHSLLAPGLIGRAVRAGLRLDIADLFTHRTAAGLAAVAAERQPPERAAAWRGEAMGRVFEDAAGAGDFDPVAPVLPIRPDGDRPPLFFVHSGVGFALPYIGLARRLTAGHPVYGLQSPALSGAAEPPVSMGELAGDYLARIRRIQPEGPYHLFGWSFGGLVVQELAVRLRAAGQEVALVVDLDGYPEHGRAAEQRSESEMLVNVLEVIGHDRSRFDGRVLTPDDVLDVLRADDHPLLALGEDTVRRIMALSHRHGALLREFAPRPYDGELHLVAATADRDDAQQAALADRWRPYVGRLTQHTVDVGHEYLMHPAPQAWLAAVINRLLKDGAA</sequence>
<dbReference type="FunFam" id="3.40.50.12780:FF:000012">
    <property type="entry name" value="Non-ribosomal peptide synthetase"/>
    <property type="match status" value="1"/>
</dbReference>
<dbReference type="FunFam" id="3.30.300.30:FF:000010">
    <property type="entry name" value="Enterobactin synthetase component F"/>
    <property type="match status" value="1"/>
</dbReference>
<dbReference type="InterPro" id="IPR036736">
    <property type="entry name" value="ACP-like_sf"/>
</dbReference>
<dbReference type="GO" id="GO:0043041">
    <property type="term" value="P:amino acid activation for nonribosomal peptide biosynthetic process"/>
    <property type="evidence" value="ECO:0007669"/>
    <property type="project" value="TreeGrafter"/>
</dbReference>
<evidence type="ECO:0000256" key="4">
    <source>
        <dbReference type="ARBA" id="ARBA00022553"/>
    </source>
</evidence>
<dbReference type="SUPFAM" id="SSF47336">
    <property type="entry name" value="ACP-like"/>
    <property type="match status" value="3"/>
</dbReference>
<dbReference type="Pfam" id="PF13193">
    <property type="entry name" value="AMP-binding_C"/>
    <property type="match status" value="3"/>
</dbReference>
<keyword evidence="3" id="KW-0596">Phosphopantetheine</keyword>
<comment type="similarity">
    <text evidence="2">Belongs to the ATP-dependent AMP-binding enzyme family.</text>
</comment>
<dbReference type="SUPFAM" id="SSF56801">
    <property type="entry name" value="Acetyl-CoA synthetase-like"/>
    <property type="match status" value="3"/>
</dbReference>
<dbReference type="PANTHER" id="PTHR45527">
    <property type="entry name" value="NONRIBOSOMAL PEPTIDE SYNTHETASE"/>
    <property type="match status" value="1"/>
</dbReference>
<dbReference type="InterPro" id="IPR042099">
    <property type="entry name" value="ANL_N_sf"/>
</dbReference>
<dbReference type="Proteomes" id="UP000630718">
    <property type="component" value="Unassembled WGS sequence"/>
</dbReference>
<dbReference type="InterPro" id="IPR023213">
    <property type="entry name" value="CAT-like_dom_sf"/>
</dbReference>
<dbReference type="InterPro" id="IPR045851">
    <property type="entry name" value="AMP-bd_C_sf"/>
</dbReference>
<feature type="domain" description="Carrier" evidence="5">
    <location>
        <begin position="3552"/>
        <end position="3626"/>
    </location>
</feature>
<dbReference type="GO" id="GO:0017000">
    <property type="term" value="P:antibiotic biosynthetic process"/>
    <property type="evidence" value="ECO:0007669"/>
    <property type="project" value="UniProtKB-ARBA"/>
</dbReference>